<reference evidence="3 4" key="1">
    <citation type="submission" date="2016-07" db="EMBL/GenBank/DDBJ databases">
        <title>Pervasive Adenine N6-methylation of Active Genes in Fungi.</title>
        <authorList>
            <consortium name="DOE Joint Genome Institute"/>
            <person name="Mondo S.J."/>
            <person name="Dannebaum R.O."/>
            <person name="Kuo R.C."/>
            <person name="Labutti K."/>
            <person name="Haridas S."/>
            <person name="Kuo A."/>
            <person name="Salamov A."/>
            <person name="Ahrendt S.R."/>
            <person name="Lipzen A."/>
            <person name="Sullivan W."/>
            <person name="Andreopoulos W.B."/>
            <person name="Clum A."/>
            <person name="Lindquist E."/>
            <person name="Daum C."/>
            <person name="Ramamoorthy G.K."/>
            <person name="Gryganskyi A."/>
            <person name="Culley D."/>
            <person name="Magnuson J.K."/>
            <person name="James T.Y."/>
            <person name="O'Malley M.A."/>
            <person name="Stajich J.E."/>
            <person name="Spatafora J.W."/>
            <person name="Visel A."/>
            <person name="Grigoriev I.V."/>
        </authorList>
    </citation>
    <scope>NUCLEOTIDE SEQUENCE [LARGE SCALE GENOMIC DNA]</scope>
    <source>
        <strain evidence="3 4">JEL800</strain>
    </source>
</reference>
<accession>A0A1Y2C234</accession>
<keyword evidence="4" id="KW-1185">Reference proteome</keyword>
<organism evidence="3 4">
    <name type="scientific">Rhizoclosmatium globosum</name>
    <dbReference type="NCBI Taxonomy" id="329046"/>
    <lineage>
        <taxon>Eukaryota</taxon>
        <taxon>Fungi</taxon>
        <taxon>Fungi incertae sedis</taxon>
        <taxon>Chytridiomycota</taxon>
        <taxon>Chytridiomycota incertae sedis</taxon>
        <taxon>Chytridiomycetes</taxon>
        <taxon>Chytridiales</taxon>
        <taxon>Chytriomycetaceae</taxon>
        <taxon>Rhizoclosmatium</taxon>
    </lineage>
</organism>
<sequence length="155" mass="17767">MELASQFALFYFQVVCAFPVKYIHASFPIILRMITFASFCLVWEGLGLALFCPVLQRRILTLLYTRNHVTHRLRCGPTTHATPFCLFLPRIHAPSQVPRPPWKHRQVRPRQHSLAEPPLTGTAAGPPQLISVDSNRFLEAPRRRSRTQTRQVAVN</sequence>
<keyword evidence="2" id="KW-0812">Transmembrane</keyword>
<feature type="region of interest" description="Disordered" evidence="1">
    <location>
        <begin position="97"/>
        <end position="129"/>
    </location>
</feature>
<dbReference type="Proteomes" id="UP000193642">
    <property type="component" value="Unassembled WGS sequence"/>
</dbReference>
<evidence type="ECO:0000256" key="1">
    <source>
        <dbReference type="SAM" id="MobiDB-lite"/>
    </source>
</evidence>
<protein>
    <submittedName>
        <fullName evidence="3">Uncharacterized protein</fullName>
    </submittedName>
</protein>
<keyword evidence="2" id="KW-0472">Membrane</keyword>
<keyword evidence="2" id="KW-1133">Transmembrane helix</keyword>
<gene>
    <name evidence="3" type="ORF">BCR33DRAFT_353268</name>
</gene>
<feature type="compositionally biased region" description="Basic residues" evidence="1">
    <location>
        <begin position="101"/>
        <end position="111"/>
    </location>
</feature>
<dbReference type="EMBL" id="MCGO01000033">
    <property type="protein sequence ID" value="ORY41098.1"/>
    <property type="molecule type" value="Genomic_DNA"/>
</dbReference>
<name>A0A1Y2C234_9FUNG</name>
<proteinExistence type="predicted"/>
<evidence type="ECO:0000313" key="4">
    <source>
        <dbReference type="Proteomes" id="UP000193642"/>
    </source>
</evidence>
<feature type="transmembrane region" description="Helical" evidence="2">
    <location>
        <begin position="33"/>
        <end position="55"/>
    </location>
</feature>
<evidence type="ECO:0000313" key="3">
    <source>
        <dbReference type="EMBL" id="ORY41098.1"/>
    </source>
</evidence>
<evidence type="ECO:0000256" key="2">
    <source>
        <dbReference type="SAM" id="Phobius"/>
    </source>
</evidence>
<comment type="caution">
    <text evidence="3">The sequence shown here is derived from an EMBL/GenBank/DDBJ whole genome shotgun (WGS) entry which is preliminary data.</text>
</comment>
<dbReference type="AlphaFoldDB" id="A0A1Y2C234"/>